<dbReference type="OrthoDB" id="8206682at2"/>
<keyword evidence="2" id="KW-0812">Transmembrane</keyword>
<dbReference type="GO" id="GO:0016747">
    <property type="term" value="F:acyltransferase activity, transferring groups other than amino-acyl groups"/>
    <property type="evidence" value="ECO:0007669"/>
    <property type="project" value="InterPro"/>
</dbReference>
<dbReference type="InterPro" id="IPR002656">
    <property type="entry name" value="Acyl_transf_3_dom"/>
</dbReference>
<feature type="compositionally biased region" description="Low complexity" evidence="1">
    <location>
        <begin position="7"/>
        <end position="32"/>
    </location>
</feature>
<feature type="region of interest" description="Disordered" evidence="1">
    <location>
        <begin position="464"/>
        <end position="495"/>
    </location>
</feature>
<feature type="region of interest" description="Disordered" evidence="1">
    <location>
        <begin position="1"/>
        <end position="32"/>
    </location>
</feature>
<protein>
    <recommendedName>
        <fullName evidence="3">Acyltransferase 3 domain-containing protein</fullName>
    </recommendedName>
</protein>
<feature type="transmembrane region" description="Helical" evidence="2">
    <location>
        <begin position="415"/>
        <end position="437"/>
    </location>
</feature>
<evidence type="ECO:0000313" key="4">
    <source>
        <dbReference type="EMBL" id="PRI11032.1"/>
    </source>
</evidence>
<keyword evidence="2" id="KW-0472">Membrane</keyword>
<accession>A0A2S9QN70</accession>
<feature type="transmembrane region" description="Helical" evidence="2">
    <location>
        <begin position="321"/>
        <end position="344"/>
    </location>
</feature>
<keyword evidence="2" id="KW-1133">Transmembrane helix</keyword>
<dbReference type="AlphaFoldDB" id="A0A2S9QN70"/>
<feature type="domain" description="Acyltransferase 3" evidence="3">
    <location>
        <begin position="44"/>
        <end position="375"/>
    </location>
</feature>
<feature type="transmembrane region" description="Helical" evidence="2">
    <location>
        <begin position="443"/>
        <end position="466"/>
    </location>
</feature>
<proteinExistence type="predicted"/>
<comment type="caution">
    <text evidence="4">The sequence shown here is derived from an EMBL/GenBank/DDBJ whole genome shotgun (WGS) entry which is preliminary data.</text>
</comment>
<feature type="transmembrane region" description="Helical" evidence="2">
    <location>
        <begin position="282"/>
        <end position="300"/>
    </location>
</feature>
<evidence type="ECO:0000256" key="2">
    <source>
        <dbReference type="SAM" id="Phobius"/>
    </source>
</evidence>
<evidence type="ECO:0000256" key="1">
    <source>
        <dbReference type="SAM" id="MobiDB-lite"/>
    </source>
</evidence>
<name>A0A2S9QN70_9MICO</name>
<keyword evidence="5" id="KW-1185">Reference proteome</keyword>
<dbReference type="EMBL" id="MWZD01000017">
    <property type="protein sequence ID" value="PRI11032.1"/>
    <property type="molecule type" value="Genomic_DNA"/>
</dbReference>
<feature type="transmembrane region" description="Helical" evidence="2">
    <location>
        <begin position="49"/>
        <end position="68"/>
    </location>
</feature>
<dbReference type="Proteomes" id="UP000238650">
    <property type="component" value="Unassembled WGS sequence"/>
</dbReference>
<sequence>MTLISSPPAAAAPAAPATEPGTRSDAARAPYPASAAEVHRDTTIDAVRAGALFAVVVLHALMVGVQTAPDGSILTSVALSGEPWFVPLTWAFQIMPLFFIAGGFASLTQWRRLRSGGGTASEYVLGRVRRLAVPAGVMTAVVGGAFLCALGADAEERLVAESALRVGQPLWFLAVYFVVTALVPAMAWAHERRPGFLLAGLSAAVVAVDLTHTLCGVPVGFLNLLFVWALMQQLGFVMRDGGCARWSRPALLAAASAPLLLLVGLLTGGGRSADMLVNLNPPTLVLALWGLAQFFVLNLARPALDRLLRTSRLVRLVARANACAMSVYLWHMPVTLVLVLLLWAVGAPLPPPHSAAWWATRAPWLLAVAAGVCLVAPAATALDRRVTGMLRAWSPLPAGSARQLRGSAVRSHGSVARAVSSVLCGVAGTAIVLLVGVDAPIPYLAALLAFALAVTLSIPMPTGAAARRGSRRAPGRVSRFSAGPLLPSAGRALRR</sequence>
<feature type="transmembrane region" description="Helical" evidence="2">
    <location>
        <begin position="172"/>
        <end position="189"/>
    </location>
</feature>
<evidence type="ECO:0000313" key="5">
    <source>
        <dbReference type="Proteomes" id="UP000238650"/>
    </source>
</evidence>
<reference evidence="4 5" key="1">
    <citation type="journal article" date="2017" name="New Microbes New Infect">
        <title>Genome sequence of 'Leucobacter massiliensis' sp. nov. isolated from human pharynx after travel to the 2014 Hajj.</title>
        <authorList>
            <person name="Leangapichart T."/>
            <person name="Gautret P."/>
            <person name="Nguyen T.T."/>
            <person name="Armstrong N."/>
            <person name="Rolain J.M."/>
        </authorList>
    </citation>
    <scope>NUCLEOTIDE SEQUENCE [LARGE SCALE GENOMIC DNA]</scope>
    <source>
        <strain evidence="4 5">122RC15</strain>
    </source>
</reference>
<gene>
    <name evidence="4" type="ORF">B4915_09190</name>
</gene>
<evidence type="ECO:0000259" key="3">
    <source>
        <dbReference type="Pfam" id="PF01757"/>
    </source>
</evidence>
<dbReference type="Pfam" id="PF01757">
    <property type="entry name" value="Acyl_transf_3"/>
    <property type="match status" value="1"/>
</dbReference>
<feature type="transmembrane region" description="Helical" evidence="2">
    <location>
        <begin position="364"/>
        <end position="382"/>
    </location>
</feature>
<dbReference type="RefSeq" id="WP_105805490.1">
    <property type="nucleotide sequence ID" value="NZ_MWZD01000017.1"/>
</dbReference>
<organism evidence="4 5">
    <name type="scientific">Leucobacter massiliensis</name>
    <dbReference type="NCBI Taxonomy" id="1686285"/>
    <lineage>
        <taxon>Bacteria</taxon>
        <taxon>Bacillati</taxon>
        <taxon>Actinomycetota</taxon>
        <taxon>Actinomycetes</taxon>
        <taxon>Micrococcales</taxon>
        <taxon>Microbacteriaceae</taxon>
        <taxon>Leucobacter</taxon>
    </lineage>
</organism>
<feature type="transmembrane region" description="Helical" evidence="2">
    <location>
        <begin position="250"/>
        <end position="270"/>
    </location>
</feature>
<feature type="transmembrane region" description="Helical" evidence="2">
    <location>
        <begin position="88"/>
        <end position="110"/>
    </location>
</feature>